<dbReference type="SUPFAM" id="SSF49503">
    <property type="entry name" value="Cupredoxins"/>
    <property type="match status" value="1"/>
</dbReference>
<reference evidence="2" key="1">
    <citation type="submission" date="2021-03" db="EMBL/GenBank/DDBJ databases">
        <title>Revisited historic fungal species revealed as producer of novel bioactive compounds through whole genome sequencing and comparative genomics.</title>
        <authorList>
            <person name="Vignolle G.A."/>
            <person name="Hochenegger N."/>
            <person name="Mach R.L."/>
            <person name="Mach-Aigner A.R."/>
            <person name="Javad Rahimi M."/>
            <person name="Salim K.A."/>
            <person name="Chan C.M."/>
            <person name="Lim L.B.L."/>
            <person name="Cai F."/>
            <person name="Druzhinina I.S."/>
            <person name="U'Ren J.M."/>
            <person name="Derntl C."/>
        </authorList>
    </citation>
    <scope>NUCLEOTIDE SEQUENCE</scope>
    <source>
        <strain evidence="2">TUCIM 5799</strain>
    </source>
</reference>
<dbReference type="CDD" id="cd00920">
    <property type="entry name" value="Cupredoxin"/>
    <property type="match status" value="1"/>
</dbReference>
<proteinExistence type="predicted"/>
<dbReference type="Proteomes" id="UP000829685">
    <property type="component" value="Unassembled WGS sequence"/>
</dbReference>
<dbReference type="EMBL" id="JAFIMR010000004">
    <property type="protein sequence ID" value="KAI1879549.1"/>
    <property type="molecule type" value="Genomic_DNA"/>
</dbReference>
<dbReference type="PANTHER" id="PTHR34883">
    <property type="entry name" value="SERINE-RICH PROTEIN, PUTATIVE-RELATED-RELATED"/>
    <property type="match status" value="1"/>
</dbReference>
<dbReference type="Gene3D" id="2.60.40.420">
    <property type="entry name" value="Cupredoxins - blue copper proteins"/>
    <property type="match status" value="1"/>
</dbReference>
<feature type="chain" id="PRO_5040123696" description="Extracellular serine-rich protein" evidence="1">
    <location>
        <begin position="18"/>
        <end position="185"/>
    </location>
</feature>
<evidence type="ECO:0000256" key="1">
    <source>
        <dbReference type="SAM" id="SignalP"/>
    </source>
</evidence>
<name>A0A9Q0AQG4_9PEZI</name>
<dbReference type="InterPro" id="IPR052953">
    <property type="entry name" value="Ser-rich/MCO-related"/>
</dbReference>
<accession>A0A9Q0AQG4</accession>
<evidence type="ECO:0000313" key="2">
    <source>
        <dbReference type="EMBL" id="KAI1879549.1"/>
    </source>
</evidence>
<organism evidence="2 3">
    <name type="scientific">Neoarthrinium moseri</name>
    <dbReference type="NCBI Taxonomy" id="1658444"/>
    <lineage>
        <taxon>Eukaryota</taxon>
        <taxon>Fungi</taxon>
        <taxon>Dikarya</taxon>
        <taxon>Ascomycota</taxon>
        <taxon>Pezizomycotina</taxon>
        <taxon>Sordariomycetes</taxon>
        <taxon>Xylariomycetidae</taxon>
        <taxon>Amphisphaeriales</taxon>
        <taxon>Apiosporaceae</taxon>
        <taxon>Neoarthrinium</taxon>
    </lineage>
</organism>
<dbReference type="AlphaFoldDB" id="A0A9Q0AQG4"/>
<sequence>MFTTVAAALLLAVSITAAPTATTGSNIPARTLPRTGVTHTIAAGRGALSFEPANVVAQKGEVIEWHFAPKNHSVAQSSFGNPCNPLEDGTGFFAGFNFRTDNVQADNVFQLVIEDPTKPIWYYCPQTEGDHCQKGMVGVINQNFNSNDATLAKYRAKAAESGHSVVPSVEQGGKVIPVPDPLAGF</sequence>
<keyword evidence="3" id="KW-1185">Reference proteome</keyword>
<evidence type="ECO:0000313" key="3">
    <source>
        <dbReference type="Proteomes" id="UP000829685"/>
    </source>
</evidence>
<dbReference type="OrthoDB" id="5415867at2759"/>
<keyword evidence="1" id="KW-0732">Signal</keyword>
<protein>
    <recommendedName>
        <fullName evidence="4">Extracellular serine-rich protein</fullName>
    </recommendedName>
</protein>
<gene>
    <name evidence="2" type="ORF">JX265_002503</name>
</gene>
<evidence type="ECO:0008006" key="4">
    <source>
        <dbReference type="Google" id="ProtNLM"/>
    </source>
</evidence>
<dbReference type="InterPro" id="IPR008972">
    <property type="entry name" value="Cupredoxin"/>
</dbReference>
<feature type="signal peptide" evidence="1">
    <location>
        <begin position="1"/>
        <end position="17"/>
    </location>
</feature>
<dbReference type="PANTHER" id="PTHR34883:SF15">
    <property type="entry name" value="EXTRACELLULAR SERINE-RICH PROTEIN"/>
    <property type="match status" value="1"/>
</dbReference>
<comment type="caution">
    <text evidence="2">The sequence shown here is derived from an EMBL/GenBank/DDBJ whole genome shotgun (WGS) entry which is preliminary data.</text>
</comment>